<dbReference type="GO" id="GO:0097363">
    <property type="term" value="F:protein O-acetylglucosaminyltransferase activity"/>
    <property type="evidence" value="ECO:0007669"/>
    <property type="project" value="UniProtKB-EC"/>
</dbReference>
<dbReference type="InterPro" id="IPR029489">
    <property type="entry name" value="OGT/SEC/SPY_C"/>
</dbReference>
<dbReference type="KEGG" id="mtw:CQW49_23955"/>
<name>A0A2D2D7N0_METT3</name>
<dbReference type="SUPFAM" id="SSF48452">
    <property type="entry name" value="TPR-like"/>
    <property type="match status" value="1"/>
</dbReference>
<dbReference type="EC" id="2.4.1.255" evidence="3"/>
<evidence type="ECO:0000256" key="4">
    <source>
        <dbReference type="ARBA" id="ARBA00022676"/>
    </source>
</evidence>
<comment type="similarity">
    <text evidence="2">Belongs to the glycosyltransferase 41 family. O-GlcNAc transferase subfamily.</text>
</comment>
<evidence type="ECO:0000256" key="8">
    <source>
        <dbReference type="PROSITE-ProRule" id="PRU00339"/>
    </source>
</evidence>
<feature type="domain" description="O-GlcNAc transferase C-terminal" evidence="10">
    <location>
        <begin position="516"/>
        <end position="689"/>
    </location>
</feature>
<dbReference type="Pfam" id="PF13844">
    <property type="entry name" value="Glyco_transf_41"/>
    <property type="match status" value="2"/>
</dbReference>
<dbReference type="PANTHER" id="PTHR44835">
    <property type="entry name" value="UDP-N-ACETYLGLUCOSAMINE--PEPTIDE N-ACETYLGLUCOSAMINYLTRANSFERASE SPINDLY-RELATED"/>
    <property type="match status" value="1"/>
</dbReference>
<evidence type="ECO:0000256" key="1">
    <source>
        <dbReference type="ARBA" id="ARBA00004922"/>
    </source>
</evidence>
<reference evidence="12" key="1">
    <citation type="submission" date="2017-10" db="EMBL/GenBank/DDBJ databases">
        <title>Completed PacBio SMRT sequence of Methylosinus trichosporium OB3b reveals presence of a third large plasmid.</title>
        <authorList>
            <person name="Charles T.C."/>
            <person name="Lynch M.D.J."/>
            <person name="Heil J.R."/>
            <person name="Cheng J."/>
        </authorList>
    </citation>
    <scope>NUCLEOTIDE SEQUENCE [LARGE SCALE GENOMIC DNA]</scope>
    <source>
        <strain evidence="12">OB3b</strain>
        <plasmid evidence="12">pob3b3</plasmid>
    </source>
</reference>
<dbReference type="Gene3D" id="3.40.50.2000">
    <property type="entry name" value="Glycogen Phosphorylase B"/>
    <property type="match status" value="1"/>
</dbReference>
<protein>
    <recommendedName>
        <fullName evidence="3">protein O-GlcNAc transferase</fullName>
        <ecNumber evidence="3">2.4.1.255</ecNumber>
    </recommendedName>
</protein>
<feature type="repeat" description="TPR" evidence="8">
    <location>
        <begin position="123"/>
        <end position="156"/>
    </location>
</feature>
<keyword evidence="6" id="KW-0677">Repeat</keyword>
<dbReference type="Pfam" id="PF13432">
    <property type="entry name" value="TPR_16"/>
    <property type="match status" value="1"/>
</dbReference>
<evidence type="ECO:0000313" key="11">
    <source>
        <dbReference type="EMBL" id="ATQ71018.1"/>
    </source>
</evidence>
<evidence type="ECO:0000256" key="3">
    <source>
        <dbReference type="ARBA" id="ARBA00011970"/>
    </source>
</evidence>
<keyword evidence="11" id="KW-0614">Plasmid</keyword>
<evidence type="ECO:0000256" key="5">
    <source>
        <dbReference type="ARBA" id="ARBA00022679"/>
    </source>
</evidence>
<evidence type="ECO:0000256" key="9">
    <source>
        <dbReference type="SAM" id="MobiDB-lite"/>
    </source>
</evidence>
<dbReference type="AlphaFoldDB" id="A0A2D2D7N0"/>
<keyword evidence="5 11" id="KW-0808">Transferase</keyword>
<dbReference type="PROSITE" id="PS50005">
    <property type="entry name" value="TPR"/>
    <property type="match status" value="2"/>
</dbReference>
<dbReference type="EMBL" id="CP023740">
    <property type="protein sequence ID" value="ATQ71018.1"/>
    <property type="molecule type" value="Genomic_DNA"/>
</dbReference>
<dbReference type="Pfam" id="PF13414">
    <property type="entry name" value="TPR_11"/>
    <property type="match status" value="1"/>
</dbReference>
<dbReference type="SUPFAM" id="SSF53756">
    <property type="entry name" value="UDP-Glycosyltransferase/glycogen phosphorylase"/>
    <property type="match status" value="1"/>
</dbReference>
<dbReference type="Gene3D" id="1.25.40.10">
    <property type="entry name" value="Tetratricopeptide repeat domain"/>
    <property type="match status" value="2"/>
</dbReference>
<dbReference type="InterPro" id="IPR019734">
    <property type="entry name" value="TPR_rpt"/>
</dbReference>
<accession>A0A2D2D7N0</accession>
<dbReference type="InterPro" id="IPR051939">
    <property type="entry name" value="Glycosyltr_41/O-GlcNAc_trsf"/>
</dbReference>
<evidence type="ECO:0000259" key="10">
    <source>
        <dbReference type="Pfam" id="PF13844"/>
    </source>
</evidence>
<dbReference type="PANTHER" id="PTHR44835:SF1">
    <property type="entry name" value="PROTEIN O-GLCNAC TRANSFERASE"/>
    <property type="match status" value="1"/>
</dbReference>
<dbReference type="STRING" id="595536.GCA_000178815_00122"/>
<organism evidence="11 12">
    <name type="scientific">Methylosinus trichosporium (strain ATCC 35070 / NCIMB 11131 / UNIQEM 75 / OB3b)</name>
    <dbReference type="NCBI Taxonomy" id="595536"/>
    <lineage>
        <taxon>Bacteria</taxon>
        <taxon>Pseudomonadati</taxon>
        <taxon>Pseudomonadota</taxon>
        <taxon>Alphaproteobacteria</taxon>
        <taxon>Hyphomicrobiales</taxon>
        <taxon>Methylocystaceae</taxon>
        <taxon>Methylosinus</taxon>
    </lineage>
</organism>
<comment type="pathway">
    <text evidence="1">Protein modification; protein glycosylation.</text>
</comment>
<evidence type="ECO:0000256" key="6">
    <source>
        <dbReference type="ARBA" id="ARBA00022737"/>
    </source>
</evidence>
<keyword evidence="7 8" id="KW-0802">TPR repeat</keyword>
<evidence type="ECO:0000313" key="12">
    <source>
        <dbReference type="Proteomes" id="UP000230709"/>
    </source>
</evidence>
<geneLocation type="plasmid" evidence="12">
    <name>pob3b3</name>
</geneLocation>
<feature type="domain" description="O-GlcNAc transferase C-terminal" evidence="10">
    <location>
        <begin position="333"/>
        <end position="493"/>
    </location>
</feature>
<evidence type="ECO:0000256" key="2">
    <source>
        <dbReference type="ARBA" id="ARBA00005386"/>
    </source>
</evidence>
<keyword evidence="12" id="KW-1185">Reference proteome</keyword>
<feature type="repeat" description="TPR" evidence="8">
    <location>
        <begin position="55"/>
        <end position="88"/>
    </location>
</feature>
<feature type="region of interest" description="Disordered" evidence="9">
    <location>
        <begin position="1"/>
        <end position="29"/>
    </location>
</feature>
<gene>
    <name evidence="11" type="ORF">CQW49_23955</name>
</gene>
<dbReference type="SMART" id="SM00028">
    <property type="entry name" value="TPR"/>
    <property type="match status" value="7"/>
</dbReference>
<proteinExistence type="inferred from homology"/>
<sequence>MIESRLSATAPPSSPLQIRRGQKHHDKGVEYSRADRWTKALHEFEEAVRCAPDQPRFHYGHGIALSRFDRFEEAIAAFQRELAMKPDHPPTLAEIGACHARLGRRKEGIPYLRKALNLFGGMPNHQFNLGLALLSEGKPLEAIAAFDRALALDPTYINAYRLRGLAHAINGNQQQSVQDLHAAVALDTRNYQTMLVLGTQLGKSEREREAGMLFEMAAKVAPDIALPQYFFAHFLISHHLYEMGLKHVDRAIALEPRSGEYQALRAFGLLGQGRIDESVASYRRAGELDPSSADIAGGLLFTLQHKTGVTKQDLLDAHKRWAALYRPREPKDRFAFGNDPDSGRRPRLGLVSADMHRHAVTYLVLRAFEQLGALGYEIFCYKTDRKRQDDEFSDRYKAVAASWRDVSDLDDDQLAALIAEQGVDVLFDLSGHTHGCRLTLFAQRAAPVQLSWAGYVGTIGLDTYDGLIADPVEAPPCDDEYYVEPIIRLPDCYVCYQPPLRAPDVGPLPFLESGVFTFGCFNRPAKLNAEVARAWARILERVPNGRILLVYGGLQEPTTQEAVYMILENGGLSRERVDLIGESDQQKLLQAYVERIDLALDPFPYSGGVTTLEAMWMGVPVVTMVGETFAGRHSATHLTAAGLSHFCTYSVEDYVELAVGWAERPQELASLRLRLREQVASSPLNDPVRFGNNLSTALMGLWKDWCDQRAVIHGEG</sequence>
<feature type="compositionally biased region" description="Polar residues" evidence="9">
    <location>
        <begin position="1"/>
        <end position="11"/>
    </location>
</feature>
<dbReference type="Gene3D" id="3.40.50.11380">
    <property type="match status" value="1"/>
</dbReference>
<dbReference type="InterPro" id="IPR011990">
    <property type="entry name" value="TPR-like_helical_dom_sf"/>
</dbReference>
<dbReference type="Proteomes" id="UP000230709">
    <property type="component" value="Plasmid pOB3b3"/>
</dbReference>
<keyword evidence="4" id="KW-0328">Glycosyltransferase</keyword>
<evidence type="ECO:0000256" key="7">
    <source>
        <dbReference type="ARBA" id="ARBA00022803"/>
    </source>
</evidence>
<dbReference type="RefSeq" id="WP_003615549.1">
    <property type="nucleotide sequence ID" value="NZ_ADVE02000003.1"/>
</dbReference>